<protein>
    <submittedName>
        <fullName evidence="3">Transposase</fullName>
    </submittedName>
</protein>
<comment type="caution">
    <text evidence="3">The sequence shown here is derived from an EMBL/GenBank/DDBJ whole genome shotgun (WGS) entry which is preliminary data.</text>
</comment>
<evidence type="ECO:0000313" key="3">
    <source>
        <dbReference type="EMBL" id="KRH92227.1"/>
    </source>
</evidence>
<dbReference type="AlphaFoldDB" id="A0A0R0LRT5"/>
<proteinExistence type="predicted"/>
<dbReference type="PANTHER" id="PTHR47326:SF1">
    <property type="entry name" value="HTH PSQ-TYPE DOMAIN-CONTAINING PROTEIN"/>
    <property type="match status" value="1"/>
</dbReference>
<accession>A0A0R0LRT5</accession>
<dbReference type="Pfam" id="PF13358">
    <property type="entry name" value="DDE_3"/>
    <property type="match status" value="1"/>
</dbReference>
<dbReference type="VEuPathDB" id="MicrosporidiaDB:M153_9543000980"/>
<sequence length="326" mass="37828">RKNITSFNYPPKHLFYQKNIIPSKMAEHVSEFTKGIIFALSRVGYTLREIETATEVPKSTVSRILKEIRDRKTPLRKEGSGRPKKIDSKQLQVLLDITNENKNTSFESISEKFLEKTEVSVCKTTARKYLKDEGIHSRIARIKPRMKQAQAAMRLYISTIYLGHDADYWNRVLFSDEVIFEINPSTRVKRVLRKNGTAFQKDHITTKDKFKIQRIIVWTSFSSNGVGRLHFQRTSINSGGYIQILANNLFETVKELDMANDWIFQHDNASPHTAKITKKWLSDHHVTMLPWAPNSPDLNPIENLFADVKKEFNKQTYLNVSHAIEY</sequence>
<evidence type="ECO:0000259" key="2">
    <source>
        <dbReference type="Pfam" id="PF13358"/>
    </source>
</evidence>
<dbReference type="PANTHER" id="PTHR47326">
    <property type="entry name" value="TRANSPOSABLE ELEMENT TC3 TRANSPOSASE-LIKE PROTEIN"/>
    <property type="match status" value="1"/>
</dbReference>
<name>A0A0R0LRT5_9MICR</name>
<dbReference type="GO" id="GO:0006313">
    <property type="term" value="P:DNA transposition"/>
    <property type="evidence" value="ECO:0007669"/>
    <property type="project" value="InterPro"/>
</dbReference>
<evidence type="ECO:0000313" key="4">
    <source>
        <dbReference type="Proteomes" id="UP000051530"/>
    </source>
</evidence>
<feature type="domain" description="Tc1-like transposase DDE" evidence="2">
    <location>
        <begin position="171"/>
        <end position="317"/>
    </location>
</feature>
<dbReference type="GO" id="GO:0003677">
    <property type="term" value="F:DNA binding"/>
    <property type="evidence" value="ECO:0007669"/>
    <property type="project" value="InterPro"/>
</dbReference>
<feature type="domain" description="Transposase Tc1-like" evidence="1">
    <location>
        <begin position="95"/>
        <end position="156"/>
    </location>
</feature>
<dbReference type="Gene3D" id="3.30.420.10">
    <property type="entry name" value="Ribonuclease H-like superfamily/Ribonuclease H"/>
    <property type="match status" value="1"/>
</dbReference>
<dbReference type="Pfam" id="PF01498">
    <property type="entry name" value="HTH_Tnp_Tc3_2"/>
    <property type="match status" value="1"/>
</dbReference>
<dbReference type="EMBL" id="LGUB01001098">
    <property type="protein sequence ID" value="KRH92227.1"/>
    <property type="molecule type" value="Genomic_DNA"/>
</dbReference>
<evidence type="ECO:0000259" key="1">
    <source>
        <dbReference type="Pfam" id="PF01498"/>
    </source>
</evidence>
<feature type="non-terminal residue" evidence="3">
    <location>
        <position position="1"/>
    </location>
</feature>
<feature type="non-terminal residue" evidence="3">
    <location>
        <position position="326"/>
    </location>
</feature>
<dbReference type="OrthoDB" id="2431447at2759"/>
<dbReference type="GO" id="GO:0015074">
    <property type="term" value="P:DNA integration"/>
    <property type="evidence" value="ECO:0007669"/>
    <property type="project" value="InterPro"/>
</dbReference>
<gene>
    <name evidence="3" type="ORF">M153_9543000980</name>
</gene>
<dbReference type="SUPFAM" id="SSF46689">
    <property type="entry name" value="Homeodomain-like"/>
    <property type="match status" value="1"/>
</dbReference>
<dbReference type="Proteomes" id="UP000051530">
    <property type="component" value="Unassembled WGS sequence"/>
</dbReference>
<dbReference type="InterPro" id="IPR002492">
    <property type="entry name" value="Transposase_Tc1-like"/>
</dbReference>
<dbReference type="InterPro" id="IPR036397">
    <property type="entry name" value="RNaseH_sf"/>
</dbReference>
<keyword evidence="4" id="KW-1185">Reference proteome</keyword>
<dbReference type="InterPro" id="IPR009057">
    <property type="entry name" value="Homeodomain-like_sf"/>
</dbReference>
<organism evidence="3 4">
    <name type="scientific">Pseudoloma neurophilia</name>
    <dbReference type="NCBI Taxonomy" id="146866"/>
    <lineage>
        <taxon>Eukaryota</taxon>
        <taxon>Fungi</taxon>
        <taxon>Fungi incertae sedis</taxon>
        <taxon>Microsporidia</taxon>
        <taxon>Pseudoloma</taxon>
    </lineage>
</organism>
<dbReference type="InterPro" id="IPR038717">
    <property type="entry name" value="Tc1-like_DDE_dom"/>
</dbReference>
<reference evidence="3 4" key="1">
    <citation type="submission" date="2015-07" db="EMBL/GenBank/DDBJ databases">
        <title>The genome of Pseudoloma neurophilia, a relevant intracellular parasite of the zebrafish.</title>
        <authorList>
            <person name="Ndikumana S."/>
            <person name="Pelin A."/>
            <person name="Sanders J."/>
            <person name="Corradi N."/>
        </authorList>
    </citation>
    <scope>NUCLEOTIDE SEQUENCE [LARGE SCALE GENOMIC DNA]</scope>
    <source>
        <strain evidence="3 4">MK1</strain>
    </source>
</reference>